<protein>
    <submittedName>
        <fullName evidence="1">Uncharacterized protein</fullName>
    </submittedName>
</protein>
<sequence length="75" mass="8546">MATGSREQIYQPIPRRLLQETMPTMYDLASELVCKSGLPEEFHCIQADLLSETCQPPNYCSEKILVANDFPKELI</sequence>
<reference evidence="1" key="1">
    <citation type="submission" date="2022-04" db="EMBL/GenBank/DDBJ databases">
        <title>Complete genome sequence of a cyanobacterium, Nostoc sp. SO-36, isolated in Antarctica.</title>
        <authorList>
            <person name="Kanesaki Y."/>
            <person name="Effendi D."/>
            <person name="Sakamoto T."/>
            <person name="Ohtani S."/>
            <person name="Awai K."/>
        </authorList>
    </citation>
    <scope>NUCLEOTIDE SEQUENCE</scope>
    <source>
        <strain evidence="1">SO-36</strain>
    </source>
</reference>
<dbReference type="EMBL" id="AP025732">
    <property type="protein sequence ID" value="BDI15030.1"/>
    <property type="molecule type" value="Genomic_DNA"/>
</dbReference>
<dbReference type="RefSeq" id="WP_323374558.1">
    <property type="nucleotide sequence ID" value="NZ_AP025732.1"/>
</dbReference>
<dbReference type="Proteomes" id="UP001055453">
    <property type="component" value="Chromosome"/>
</dbReference>
<evidence type="ECO:0000313" key="1">
    <source>
        <dbReference type="EMBL" id="BDI15030.1"/>
    </source>
</evidence>
<evidence type="ECO:0000313" key="2">
    <source>
        <dbReference type="Proteomes" id="UP001055453"/>
    </source>
</evidence>
<gene>
    <name evidence="1" type="ORF">ANSO36C_08320</name>
</gene>
<name>A0ABN6PWR1_NOSCO</name>
<keyword evidence="2" id="KW-1185">Reference proteome</keyword>
<organism evidence="1 2">
    <name type="scientific">Nostoc cf. commune SO-36</name>
    <dbReference type="NCBI Taxonomy" id="449208"/>
    <lineage>
        <taxon>Bacteria</taxon>
        <taxon>Bacillati</taxon>
        <taxon>Cyanobacteriota</taxon>
        <taxon>Cyanophyceae</taxon>
        <taxon>Nostocales</taxon>
        <taxon>Nostocaceae</taxon>
        <taxon>Nostoc</taxon>
    </lineage>
</organism>
<proteinExistence type="predicted"/>
<accession>A0ABN6PWR1</accession>